<dbReference type="PANTHER" id="PTHR13696">
    <property type="entry name" value="P-LOOP CONTAINING NUCLEOSIDE TRIPHOSPHATE HYDROLASE"/>
    <property type="match status" value="1"/>
</dbReference>
<dbReference type="Pfam" id="PF13614">
    <property type="entry name" value="AAA_31"/>
    <property type="match status" value="1"/>
</dbReference>
<comment type="caution">
    <text evidence="3">The sequence shown here is derived from an EMBL/GenBank/DDBJ whole genome shotgun (WGS) entry which is preliminary data.</text>
</comment>
<feature type="compositionally biased region" description="Low complexity" evidence="1">
    <location>
        <begin position="187"/>
        <end position="208"/>
    </location>
</feature>
<feature type="domain" description="AAA" evidence="2">
    <location>
        <begin position="326"/>
        <end position="495"/>
    </location>
</feature>
<feature type="compositionally biased region" description="Pro residues" evidence="1">
    <location>
        <begin position="301"/>
        <end position="310"/>
    </location>
</feature>
<proteinExistence type="predicted"/>
<dbReference type="PANTHER" id="PTHR13696:SF99">
    <property type="entry name" value="COBYRINIC ACID AC-DIAMIDE SYNTHASE"/>
    <property type="match status" value="1"/>
</dbReference>
<dbReference type="PRINTS" id="PR01217">
    <property type="entry name" value="PRICHEXTENSN"/>
</dbReference>
<feature type="compositionally biased region" description="Low complexity" evidence="1">
    <location>
        <begin position="257"/>
        <end position="300"/>
    </location>
</feature>
<dbReference type="InterPro" id="IPR027417">
    <property type="entry name" value="P-loop_NTPase"/>
</dbReference>
<dbReference type="SUPFAM" id="SSF52540">
    <property type="entry name" value="P-loop containing nucleoside triphosphate hydrolases"/>
    <property type="match status" value="1"/>
</dbReference>
<dbReference type="Gene3D" id="3.40.50.300">
    <property type="entry name" value="P-loop containing nucleotide triphosphate hydrolases"/>
    <property type="match status" value="1"/>
</dbReference>
<dbReference type="EMBL" id="JAGEPF010000044">
    <property type="protein sequence ID" value="MBO2465326.1"/>
    <property type="molecule type" value="Genomic_DNA"/>
</dbReference>
<feature type="compositionally biased region" description="Pro residues" evidence="1">
    <location>
        <begin position="129"/>
        <end position="183"/>
    </location>
</feature>
<evidence type="ECO:0000259" key="2">
    <source>
        <dbReference type="Pfam" id="PF13614"/>
    </source>
</evidence>
<dbReference type="InterPro" id="IPR050678">
    <property type="entry name" value="DNA_Partitioning_ATPase"/>
</dbReference>
<evidence type="ECO:0000313" key="4">
    <source>
        <dbReference type="Proteomes" id="UP000680206"/>
    </source>
</evidence>
<name>A0ABS3S8K6_9ACTN</name>
<gene>
    <name evidence="3" type="ORF">J4709_47975</name>
</gene>
<evidence type="ECO:0000313" key="3">
    <source>
        <dbReference type="EMBL" id="MBO2465326.1"/>
    </source>
</evidence>
<dbReference type="Proteomes" id="UP000680206">
    <property type="component" value="Unassembled WGS sequence"/>
</dbReference>
<sequence length="606" mass="63579">MPTAPNLIVAGSSGVARKLRDTGRFPAVYDIASASELRELSRDGRVGAPMAFMFAAGFVEDLPDAGVAVLANGLAASGYTVVVHDFYARRGDAFDPQVRVAAGRLKLSDLLATFEVTEPAPAERDAEAPPRPPAAQPPPQPAPQPSPQPWDAPQPPPRPPAAQPAPDPWRAPQPPPRPPAPEPGPRRPAATRPAAQEPAVQEAPQPFQAAPPGPYAAPPPGPYAAPPPAAFPAPHQQPPHTRPPQPQVPQPFGAPYPANGTGPQQPGPAANGANGWAPAPQQPGPAANGWAPAPQALAPQAPAPQPPAPPGAQAAPAAAVAARQGRIIAIASAKGGVGKTSATVNLAAYAARILQAAGRPGTAVIVDTNFQQADVARYLNLQTPTILDLLRASGTLTPETVRGQLAQVPDIGLYALLGPPEAVNADPARINSALYRRILTVLRQAFDYVFVDTPVAELYHVTFTDLILPEADAILVPVEPNRVTLETSRSWLKAITMPQHVRGGGVDPRKLGLILNRARADVDCGPEEVMDLMPGWRFVGMIPEDLEWMQAVNARRLTAMHAGPDLQATFRDILEAVTEDPVFGTAPIAGQSKSLWRSLLGLNPKD</sequence>
<protein>
    <submittedName>
        <fullName evidence="3">P-loop NTPase</fullName>
    </submittedName>
</protein>
<keyword evidence="4" id="KW-1185">Reference proteome</keyword>
<organism evidence="3 4">
    <name type="scientific">Actinomadura violacea</name>
    <dbReference type="NCBI Taxonomy" id="2819934"/>
    <lineage>
        <taxon>Bacteria</taxon>
        <taxon>Bacillati</taxon>
        <taxon>Actinomycetota</taxon>
        <taxon>Actinomycetes</taxon>
        <taxon>Streptosporangiales</taxon>
        <taxon>Thermomonosporaceae</taxon>
        <taxon>Actinomadura</taxon>
    </lineage>
</organism>
<reference evidence="3 4" key="1">
    <citation type="submission" date="2021-03" db="EMBL/GenBank/DDBJ databases">
        <title>Actinomadura violae sp. nov., isolated from lichen in Thailand.</title>
        <authorList>
            <person name="Kanchanasin P."/>
            <person name="Saeng-In P."/>
            <person name="Phongsopitanun W."/>
            <person name="Yuki M."/>
            <person name="Kudo T."/>
            <person name="Ohkuma M."/>
            <person name="Tanasupawat S."/>
        </authorList>
    </citation>
    <scope>NUCLEOTIDE SEQUENCE [LARGE SCALE GENOMIC DNA]</scope>
    <source>
        <strain evidence="3 4">LCR2-06</strain>
    </source>
</reference>
<dbReference type="RefSeq" id="WP_208252170.1">
    <property type="nucleotide sequence ID" value="NZ_JAGEPF010000044.1"/>
</dbReference>
<feature type="region of interest" description="Disordered" evidence="1">
    <location>
        <begin position="119"/>
        <end position="317"/>
    </location>
</feature>
<feature type="compositionally biased region" description="Pro residues" evidence="1">
    <location>
        <begin position="209"/>
        <end position="254"/>
    </location>
</feature>
<accession>A0ABS3S8K6</accession>
<dbReference type="InterPro" id="IPR025669">
    <property type="entry name" value="AAA_dom"/>
</dbReference>
<evidence type="ECO:0000256" key="1">
    <source>
        <dbReference type="SAM" id="MobiDB-lite"/>
    </source>
</evidence>